<evidence type="ECO:0000256" key="3">
    <source>
        <dbReference type="ARBA" id="ARBA00022516"/>
    </source>
</evidence>
<dbReference type="CDD" id="cd06850">
    <property type="entry name" value="biotinyl_domain"/>
    <property type="match status" value="1"/>
</dbReference>
<evidence type="ECO:0000256" key="4">
    <source>
        <dbReference type="ARBA" id="ARBA00022832"/>
    </source>
</evidence>
<dbReference type="InterPro" id="IPR001249">
    <property type="entry name" value="AcCoA_biotinCC"/>
</dbReference>
<evidence type="ECO:0000256" key="9">
    <source>
        <dbReference type="SAM" id="MobiDB-lite"/>
    </source>
</evidence>
<organism evidence="11 12">
    <name type="scientific">Saccharopolyspora erythraea</name>
    <name type="common">Streptomyces erythraeus</name>
    <dbReference type="NCBI Taxonomy" id="1836"/>
    <lineage>
        <taxon>Bacteria</taxon>
        <taxon>Bacillati</taxon>
        <taxon>Actinomycetota</taxon>
        <taxon>Actinomycetes</taxon>
        <taxon>Pseudonocardiales</taxon>
        <taxon>Pseudonocardiaceae</taxon>
        <taxon>Saccharopolyspora</taxon>
    </lineage>
</organism>
<protein>
    <recommendedName>
        <fullName evidence="2 8">Biotin carboxyl carrier protein of acetyl-CoA carboxylase</fullName>
    </recommendedName>
</protein>
<feature type="domain" description="Lipoyl-binding" evidence="10">
    <location>
        <begin position="87"/>
        <end position="163"/>
    </location>
</feature>
<keyword evidence="7 8" id="KW-0092">Biotin</keyword>
<comment type="caution">
    <text evidence="11">The sequence shown here is derived from an EMBL/GenBank/DDBJ whole genome shotgun (WGS) entry which is preliminary data.</text>
</comment>
<dbReference type="InterPro" id="IPR050709">
    <property type="entry name" value="Biotin_Carboxyl_Carrier/Decarb"/>
</dbReference>
<keyword evidence="5 8" id="KW-0443">Lipid metabolism</keyword>
<dbReference type="Proteomes" id="UP001500729">
    <property type="component" value="Unassembled WGS sequence"/>
</dbReference>
<keyword evidence="3 8" id="KW-0444">Lipid biosynthesis</keyword>
<comment type="pathway">
    <text evidence="1 8">Lipid metabolism; fatty acid biosynthesis.</text>
</comment>
<dbReference type="PROSITE" id="PS00188">
    <property type="entry name" value="BIOTIN"/>
    <property type="match status" value="1"/>
</dbReference>
<evidence type="ECO:0000256" key="2">
    <source>
        <dbReference type="ARBA" id="ARBA00017562"/>
    </source>
</evidence>
<evidence type="ECO:0000256" key="6">
    <source>
        <dbReference type="ARBA" id="ARBA00023160"/>
    </source>
</evidence>
<evidence type="ECO:0000313" key="12">
    <source>
        <dbReference type="Proteomes" id="UP001500729"/>
    </source>
</evidence>
<accession>A0ABP3N758</accession>
<comment type="function">
    <text evidence="8">This protein is a component of the acetyl coenzyme A carboxylase complex; first, biotin carboxylase catalyzes the carboxylation of the carrier protein and then the transcarboxylase transfers the carboxyl group to form malonyl-CoA.</text>
</comment>
<proteinExistence type="predicted"/>
<reference evidence="12" key="1">
    <citation type="journal article" date="2019" name="Int. J. Syst. Evol. Microbiol.">
        <title>The Global Catalogue of Microorganisms (GCM) 10K type strain sequencing project: providing services to taxonomists for standard genome sequencing and annotation.</title>
        <authorList>
            <consortium name="The Broad Institute Genomics Platform"/>
            <consortium name="The Broad Institute Genome Sequencing Center for Infectious Disease"/>
            <person name="Wu L."/>
            <person name="Ma J."/>
        </authorList>
    </citation>
    <scope>NUCLEOTIDE SEQUENCE [LARGE SCALE GENOMIC DNA]</scope>
    <source>
        <strain evidence="12">JCM 10303</strain>
    </source>
</reference>
<dbReference type="InterPro" id="IPR001882">
    <property type="entry name" value="Biotin_BS"/>
</dbReference>
<dbReference type="SUPFAM" id="SSF51230">
    <property type="entry name" value="Single hybrid motif"/>
    <property type="match status" value="1"/>
</dbReference>
<evidence type="ECO:0000259" key="10">
    <source>
        <dbReference type="PROSITE" id="PS50968"/>
    </source>
</evidence>
<name>A0ABP3N758_SACER</name>
<gene>
    <name evidence="11" type="ORF">GCM10009533_41050</name>
</gene>
<evidence type="ECO:0000313" key="11">
    <source>
        <dbReference type="EMBL" id="GAA0537644.1"/>
    </source>
</evidence>
<dbReference type="Pfam" id="PF00364">
    <property type="entry name" value="Biotin_lipoyl"/>
    <property type="match status" value="1"/>
</dbReference>
<dbReference type="Gene3D" id="2.40.50.100">
    <property type="match status" value="1"/>
</dbReference>
<dbReference type="PANTHER" id="PTHR45266">
    <property type="entry name" value="OXALOACETATE DECARBOXYLASE ALPHA CHAIN"/>
    <property type="match status" value="1"/>
</dbReference>
<sequence>MTAHITDGTGVTRIAGEAPEHGDSLATLRAEAERLMRAAGRPVRRVSLRAGGNAIEVDWETGDEQGGAAAVGTAQPPVEETAGEDRAIRVVAPLVGTFYHAPSPGEAPFVEVGDVVEEGQQLGIVEAMKLMNPVTADRPGRVRAVLAPDGELVEFEQVLVELDPVEEV</sequence>
<dbReference type="EMBL" id="BAAAGS010000028">
    <property type="protein sequence ID" value="GAA0537644.1"/>
    <property type="molecule type" value="Genomic_DNA"/>
</dbReference>
<evidence type="ECO:0000256" key="1">
    <source>
        <dbReference type="ARBA" id="ARBA00005194"/>
    </source>
</evidence>
<dbReference type="PRINTS" id="PR01071">
    <property type="entry name" value="ACOABIOTINCC"/>
</dbReference>
<feature type="region of interest" description="Disordered" evidence="9">
    <location>
        <begin position="1"/>
        <end position="22"/>
    </location>
</feature>
<keyword evidence="6 8" id="KW-0275">Fatty acid biosynthesis</keyword>
<keyword evidence="4 8" id="KW-0276">Fatty acid metabolism</keyword>
<evidence type="ECO:0000256" key="7">
    <source>
        <dbReference type="ARBA" id="ARBA00023267"/>
    </source>
</evidence>
<dbReference type="InterPro" id="IPR000089">
    <property type="entry name" value="Biotin_lipoyl"/>
</dbReference>
<dbReference type="PROSITE" id="PS50968">
    <property type="entry name" value="BIOTINYL_LIPOYL"/>
    <property type="match status" value="1"/>
</dbReference>
<evidence type="ECO:0000256" key="8">
    <source>
        <dbReference type="RuleBase" id="RU364072"/>
    </source>
</evidence>
<dbReference type="PANTHER" id="PTHR45266:SF3">
    <property type="entry name" value="OXALOACETATE DECARBOXYLASE ALPHA CHAIN"/>
    <property type="match status" value="1"/>
</dbReference>
<evidence type="ECO:0000256" key="5">
    <source>
        <dbReference type="ARBA" id="ARBA00023098"/>
    </source>
</evidence>
<keyword evidence="12" id="KW-1185">Reference proteome</keyword>
<dbReference type="InterPro" id="IPR011053">
    <property type="entry name" value="Single_hybrid_motif"/>
</dbReference>
<dbReference type="RefSeq" id="WP_009945663.1">
    <property type="nucleotide sequence ID" value="NZ_BAAAGS010000028.1"/>
</dbReference>